<proteinExistence type="evidence at transcript level"/>
<protein>
    <submittedName>
        <fullName evidence="1">MIP33102p1</fullName>
    </submittedName>
</protein>
<dbReference type="AlphaFoldDB" id="G4LU26"/>
<evidence type="ECO:0000313" key="1">
    <source>
        <dbReference type="EMBL" id="AEQ05558.1"/>
    </source>
</evidence>
<accession>G4LU26</accession>
<organism evidence="1">
    <name type="scientific">Drosophila melanogaster</name>
    <name type="common">Fruit fly</name>
    <dbReference type="NCBI Taxonomy" id="7227"/>
    <lineage>
        <taxon>Eukaryota</taxon>
        <taxon>Metazoa</taxon>
        <taxon>Ecdysozoa</taxon>
        <taxon>Arthropoda</taxon>
        <taxon>Hexapoda</taxon>
        <taxon>Insecta</taxon>
        <taxon>Pterygota</taxon>
        <taxon>Neoptera</taxon>
        <taxon>Endopterygota</taxon>
        <taxon>Diptera</taxon>
        <taxon>Brachycera</taxon>
        <taxon>Muscomorpha</taxon>
        <taxon>Ephydroidea</taxon>
        <taxon>Drosophilidae</taxon>
        <taxon>Drosophila</taxon>
        <taxon>Sophophora</taxon>
    </lineage>
</organism>
<dbReference type="EMBL" id="BT132656">
    <property type="protein sequence ID" value="AEQ05558.1"/>
    <property type="molecule type" value="mRNA"/>
</dbReference>
<name>G4LU26_DROME</name>
<sequence>MSFSNRSGKFTTSSKNWILRKLKEHITEILGLSAVQSGSVSMLRELLDKFNDHIRALNKMGSTEQISGCTSTCSNAGSGESGEMGRAFRGPSVQKCNFDVGIHGIASGPAVKDAGEHGVRHGKLNACNRTPALCRSDLLATSLSPATCAFCHASGHSIYHFQSFKSLNQQVDCKKRRDWIFV</sequence>
<reference evidence="1" key="1">
    <citation type="submission" date="2011-10" db="EMBL/GenBank/DDBJ databases">
        <authorList>
            <person name="Carlson J."/>
            <person name="Booth B."/>
            <person name="Frise E."/>
            <person name="Sandler J."/>
            <person name="Wan K."/>
            <person name="Yu C."/>
            <person name="Celniker S."/>
        </authorList>
    </citation>
    <scope>NUCLEOTIDE SEQUENCE</scope>
</reference>